<evidence type="ECO:0000256" key="8">
    <source>
        <dbReference type="ARBA" id="ARBA00023170"/>
    </source>
</evidence>
<dbReference type="Pfam" id="PF02949">
    <property type="entry name" value="7tm_6"/>
    <property type="match status" value="1"/>
</dbReference>
<keyword evidence="2" id="KW-1003">Cell membrane</keyword>
<dbReference type="GO" id="GO:0005886">
    <property type="term" value="C:plasma membrane"/>
    <property type="evidence" value="ECO:0007669"/>
    <property type="project" value="UniProtKB-SubCell"/>
</dbReference>
<evidence type="ECO:0000256" key="2">
    <source>
        <dbReference type="ARBA" id="ARBA00022475"/>
    </source>
</evidence>
<dbReference type="PANTHER" id="PTHR21137:SF35">
    <property type="entry name" value="ODORANT RECEPTOR 19A-RELATED"/>
    <property type="match status" value="1"/>
</dbReference>
<evidence type="ECO:0000256" key="6">
    <source>
        <dbReference type="ARBA" id="ARBA00022989"/>
    </source>
</evidence>
<feature type="transmembrane region" description="Helical" evidence="10">
    <location>
        <begin position="132"/>
        <end position="150"/>
    </location>
</feature>
<protein>
    <recommendedName>
        <fullName evidence="10">Odorant receptor</fullName>
    </recommendedName>
</protein>
<keyword evidence="4 10" id="KW-0812">Transmembrane</keyword>
<evidence type="ECO:0000256" key="1">
    <source>
        <dbReference type="ARBA" id="ARBA00004651"/>
    </source>
</evidence>
<dbReference type="EMBL" id="GDKB01000055">
    <property type="protein sequence ID" value="JAP38441.1"/>
    <property type="molecule type" value="Transcribed_RNA"/>
</dbReference>
<keyword evidence="3 10" id="KW-0716">Sensory transduction</keyword>
<dbReference type="GO" id="GO:0004984">
    <property type="term" value="F:olfactory receptor activity"/>
    <property type="evidence" value="ECO:0007669"/>
    <property type="project" value="InterPro"/>
</dbReference>
<sequence>MKYKPKISNSSTRYFQKLTQFVFIVTATNFWYKDVKLPNRFVKIYSHVSKFLEAIIITFVITGFGTSYTQKNLTPKQSADILMKSVSSFFVYTMYGFIVYNKEEIKELLFSLTVSLMEIYNDKIEKKMMMKIRIYVAGLMFVSSCPMIAYGVEGAFHVLTSNATFTTVIPIWPDLEDRRLVAGFARILIYIIWLLLIAHVIATYCLMICISICLSYQFANLCEYFLHLNNIFNGEGSQEYQEKRYEKAVKVGIKMHNTILRCVNQLQSSCEVVYGGQILINVCVVVLLMVQMMQSDRSLVQLAPIVLSVTGVLVTSGLFIWSAGDITFEAERLPTAMFHSGWHNCRRQSSVRVRKLITFAMIQAQHVVIIKGLGVIELSYDSYIAIVKSSYSVFSIIY</sequence>
<keyword evidence="9 10" id="KW-0807">Transducer</keyword>
<dbReference type="PANTHER" id="PTHR21137">
    <property type="entry name" value="ODORANT RECEPTOR"/>
    <property type="match status" value="1"/>
</dbReference>
<accession>A0A0V0J201</accession>
<evidence type="ECO:0000256" key="9">
    <source>
        <dbReference type="ARBA" id="ARBA00023224"/>
    </source>
</evidence>
<comment type="similarity">
    <text evidence="10">Belongs to the insect chemoreceptor superfamily. Heteromeric odorant receptor channel (TC 1.A.69) family.</text>
</comment>
<name>A0A0V0J201_CYDPO</name>
<proteinExistence type="inferred from homology"/>
<evidence type="ECO:0000256" key="4">
    <source>
        <dbReference type="ARBA" id="ARBA00022692"/>
    </source>
</evidence>
<keyword evidence="6 10" id="KW-1133">Transmembrane helix</keyword>
<feature type="transmembrane region" description="Helical" evidence="10">
    <location>
        <begin position="51"/>
        <end position="69"/>
    </location>
</feature>
<dbReference type="GO" id="GO:0007165">
    <property type="term" value="P:signal transduction"/>
    <property type="evidence" value="ECO:0007669"/>
    <property type="project" value="UniProtKB-KW"/>
</dbReference>
<dbReference type="InterPro" id="IPR004117">
    <property type="entry name" value="7tm6_olfct_rcpt"/>
</dbReference>
<feature type="transmembrane region" description="Helical" evidence="10">
    <location>
        <begin position="187"/>
        <end position="219"/>
    </location>
</feature>
<keyword evidence="8 10" id="KW-0675">Receptor</keyword>
<dbReference type="GO" id="GO:0005549">
    <property type="term" value="F:odorant binding"/>
    <property type="evidence" value="ECO:0007669"/>
    <property type="project" value="InterPro"/>
</dbReference>
<comment type="subcellular location">
    <subcellularLocation>
        <location evidence="1 10">Cell membrane</location>
        <topology evidence="1 10">Multi-pass membrane protein</topology>
    </subcellularLocation>
</comment>
<comment type="caution">
    <text evidence="10">Lacks conserved residue(s) required for the propagation of feature annotation.</text>
</comment>
<organism evidence="11">
    <name type="scientific">Cydia pomonella</name>
    <name type="common">Codling moth</name>
    <dbReference type="NCBI Taxonomy" id="82600"/>
    <lineage>
        <taxon>Eukaryota</taxon>
        <taxon>Metazoa</taxon>
        <taxon>Ecdysozoa</taxon>
        <taxon>Arthropoda</taxon>
        <taxon>Hexapoda</taxon>
        <taxon>Insecta</taxon>
        <taxon>Pterygota</taxon>
        <taxon>Neoptera</taxon>
        <taxon>Endopterygota</taxon>
        <taxon>Lepidoptera</taxon>
        <taxon>Glossata</taxon>
        <taxon>Ditrysia</taxon>
        <taxon>Tortricoidea</taxon>
        <taxon>Tortricidae</taxon>
        <taxon>Olethreutinae</taxon>
        <taxon>Grapholitini</taxon>
        <taxon>Cydia</taxon>
    </lineage>
</organism>
<evidence type="ECO:0000256" key="10">
    <source>
        <dbReference type="RuleBase" id="RU351113"/>
    </source>
</evidence>
<evidence type="ECO:0000256" key="3">
    <source>
        <dbReference type="ARBA" id="ARBA00022606"/>
    </source>
</evidence>
<feature type="transmembrane region" description="Helical" evidence="10">
    <location>
        <begin position="272"/>
        <end position="290"/>
    </location>
</feature>
<evidence type="ECO:0000256" key="7">
    <source>
        <dbReference type="ARBA" id="ARBA00023136"/>
    </source>
</evidence>
<dbReference type="AlphaFoldDB" id="A0A0V0J201"/>
<keyword evidence="7 10" id="KW-0472">Membrane</keyword>
<feature type="transmembrane region" description="Helical" evidence="10">
    <location>
        <begin position="302"/>
        <end position="324"/>
    </location>
</feature>
<feature type="transmembrane region" description="Helical" evidence="10">
    <location>
        <begin position="81"/>
        <end position="100"/>
    </location>
</feature>
<evidence type="ECO:0000256" key="5">
    <source>
        <dbReference type="ARBA" id="ARBA00022725"/>
    </source>
</evidence>
<gene>
    <name evidence="11" type="primary">OR</name>
</gene>
<reference evidence="11" key="1">
    <citation type="journal article" date="2016" name="Sci. Rep.">
        <title>The chemosensory receptors of codling moth Cydia pomonella-expression in larvae and adults.</title>
        <authorList>
            <person name="Walker W.B.III."/>
            <person name="Gonzalez F."/>
            <person name="Garczynski S.F."/>
            <person name="Witzgall P."/>
        </authorList>
    </citation>
    <scope>NUCLEOTIDE SEQUENCE</scope>
</reference>
<keyword evidence="5 10" id="KW-0552">Olfaction</keyword>
<evidence type="ECO:0000313" key="11">
    <source>
        <dbReference type="EMBL" id="JAP38441.1"/>
    </source>
</evidence>